<name>A0A2N3L3C2_9PROT</name>
<sequence>MRHSVSEPHRRTVNGRRPLNGADQAPAVLHMLCGKIAAGKSTLAAELARKPGTILIAEDEWLSTLFGDQMHSVADYVAVSEKLRRVMGPHISMLLMSGLSVVLDFPANTVKLRCWMRDVFDEVGADHRLHYLNLPEDICMQRLRARNQAGAHQFAASDAQFHQISAWFEPPSDAEGFKTVPYQTDIM</sequence>
<feature type="compositionally biased region" description="Basic and acidic residues" evidence="1">
    <location>
        <begin position="1"/>
        <end position="10"/>
    </location>
</feature>
<dbReference type="Pfam" id="PF13671">
    <property type="entry name" value="AAA_33"/>
    <property type="match status" value="1"/>
</dbReference>
<feature type="region of interest" description="Disordered" evidence="1">
    <location>
        <begin position="1"/>
        <end position="21"/>
    </location>
</feature>
<proteinExistence type="predicted"/>
<comment type="caution">
    <text evidence="2">The sequence shown here is derived from an EMBL/GenBank/DDBJ whole genome shotgun (WGS) entry which is preliminary data.</text>
</comment>
<dbReference type="AlphaFoldDB" id="A0A2N3L3C2"/>
<keyword evidence="2" id="KW-0131">Cell cycle</keyword>
<accession>A0A2N3L3C2</accession>
<gene>
    <name evidence="2" type="ORF">COO92_15310</name>
</gene>
<dbReference type="EMBL" id="NXGX01000006">
    <property type="protein sequence ID" value="PKR57323.1"/>
    <property type="molecule type" value="Genomic_DNA"/>
</dbReference>
<keyword evidence="2" id="KW-0132">Cell division</keyword>
<reference evidence="2 3" key="1">
    <citation type="submission" date="2017-09" db="EMBL/GenBank/DDBJ databases">
        <title>Biodiversity and function of Thalassospira species in the particle-attached aromatic-hydrocarbon-degrading consortia from the surface seawater of the China South Sea.</title>
        <authorList>
            <person name="Dong C."/>
            <person name="Lai Q."/>
            <person name="Shao Z."/>
        </authorList>
    </citation>
    <scope>NUCLEOTIDE SEQUENCE [LARGE SCALE GENOMIC DNA]</scope>
    <source>
        <strain evidence="2 3">139Z-12</strain>
    </source>
</reference>
<evidence type="ECO:0000256" key="1">
    <source>
        <dbReference type="SAM" id="MobiDB-lite"/>
    </source>
</evidence>
<dbReference type="GO" id="GO:0051301">
    <property type="term" value="P:cell division"/>
    <property type="evidence" value="ECO:0007669"/>
    <property type="project" value="UniProtKB-KW"/>
</dbReference>
<dbReference type="Proteomes" id="UP000233332">
    <property type="component" value="Unassembled WGS sequence"/>
</dbReference>
<dbReference type="InterPro" id="IPR027417">
    <property type="entry name" value="P-loop_NTPase"/>
</dbReference>
<dbReference type="RefSeq" id="WP_101303496.1">
    <property type="nucleotide sequence ID" value="NZ_NXGX01000006.1"/>
</dbReference>
<evidence type="ECO:0000313" key="3">
    <source>
        <dbReference type="Proteomes" id="UP000233332"/>
    </source>
</evidence>
<dbReference type="Gene3D" id="3.40.50.300">
    <property type="entry name" value="P-loop containing nucleotide triphosphate hydrolases"/>
    <property type="match status" value="1"/>
</dbReference>
<protein>
    <submittedName>
        <fullName evidence="2">Cell division protein ZipA</fullName>
    </submittedName>
</protein>
<evidence type="ECO:0000313" key="2">
    <source>
        <dbReference type="EMBL" id="PKR57323.1"/>
    </source>
</evidence>
<organism evidence="2 3">
    <name type="scientific">Thalassospira lohafexi</name>
    <dbReference type="NCBI Taxonomy" id="744227"/>
    <lineage>
        <taxon>Bacteria</taxon>
        <taxon>Pseudomonadati</taxon>
        <taxon>Pseudomonadota</taxon>
        <taxon>Alphaproteobacteria</taxon>
        <taxon>Rhodospirillales</taxon>
        <taxon>Thalassospiraceae</taxon>
        <taxon>Thalassospira</taxon>
    </lineage>
</organism>
<dbReference type="SUPFAM" id="SSF52540">
    <property type="entry name" value="P-loop containing nucleoside triphosphate hydrolases"/>
    <property type="match status" value="1"/>
</dbReference>
<keyword evidence="3" id="KW-1185">Reference proteome</keyword>